<dbReference type="SUPFAM" id="SSF51261">
    <property type="entry name" value="Duplicated hybrid motif"/>
    <property type="match status" value="1"/>
</dbReference>
<dbReference type="RefSeq" id="WP_106176731.1">
    <property type="nucleotide sequence ID" value="NZ_PVNH01000001.1"/>
</dbReference>
<keyword evidence="1" id="KW-0472">Membrane</keyword>
<dbReference type="PANTHER" id="PTHR21666">
    <property type="entry name" value="PEPTIDASE-RELATED"/>
    <property type="match status" value="1"/>
</dbReference>
<keyword evidence="1" id="KW-0812">Transmembrane</keyword>
<dbReference type="InterPro" id="IPR050570">
    <property type="entry name" value="Cell_wall_metabolism_enzyme"/>
</dbReference>
<evidence type="ECO:0000259" key="2">
    <source>
        <dbReference type="Pfam" id="PF01551"/>
    </source>
</evidence>
<gene>
    <name evidence="3" type="ORF">B0I33_101389</name>
</gene>
<dbReference type="Proteomes" id="UP000238362">
    <property type="component" value="Unassembled WGS sequence"/>
</dbReference>
<dbReference type="AlphaFoldDB" id="A0A2T0M3D1"/>
<protein>
    <submittedName>
        <fullName evidence="3">Peptidase M23-like protein</fullName>
    </submittedName>
</protein>
<evidence type="ECO:0000313" key="3">
    <source>
        <dbReference type="EMBL" id="PRX51236.1"/>
    </source>
</evidence>
<evidence type="ECO:0000313" key="4">
    <source>
        <dbReference type="Proteomes" id="UP000238362"/>
    </source>
</evidence>
<sequence length="278" mass="29491">MKRIAGELQRQSTRIVLAGVALVIVTRVAAVRWPDVLLLDVATPAGIVLVLLGLAAQFAPGLDAPGPPRTVHPPVTGRWRALNSPASKVPSHGVRAYGQAYAVDLVYEPDDRERPAFGAGPGMRPPEDYPAFGQPVLSMVSGTVVRVRDGARDHRSRTAWWSLLYLLFEGMVREIGGAGRVVGNHVVVAAEDGTFALVAHLRRGSAEVREGDTVHAGQRIGQCGNSGNSSEPHVHAQLMDRASPAAARGLPLRFTGIRIGDGPVTDGMPANNEHLSVS</sequence>
<dbReference type="Pfam" id="PF01551">
    <property type="entry name" value="Peptidase_M23"/>
    <property type="match status" value="1"/>
</dbReference>
<dbReference type="InterPro" id="IPR011055">
    <property type="entry name" value="Dup_hybrid_motif"/>
</dbReference>
<dbReference type="PANTHER" id="PTHR21666:SF270">
    <property type="entry name" value="MUREIN HYDROLASE ACTIVATOR ENVC"/>
    <property type="match status" value="1"/>
</dbReference>
<feature type="domain" description="M23ase beta-sheet core" evidence="2">
    <location>
        <begin position="169"/>
        <end position="242"/>
    </location>
</feature>
<keyword evidence="1" id="KW-1133">Transmembrane helix</keyword>
<dbReference type="EMBL" id="PVNH01000001">
    <property type="protein sequence ID" value="PRX51236.1"/>
    <property type="molecule type" value="Genomic_DNA"/>
</dbReference>
<dbReference type="Gene3D" id="2.70.70.10">
    <property type="entry name" value="Glucose Permease (Domain IIA)"/>
    <property type="match status" value="1"/>
</dbReference>
<organism evidence="3 4">
    <name type="scientific">Prauserella shujinwangii</name>
    <dbReference type="NCBI Taxonomy" id="1453103"/>
    <lineage>
        <taxon>Bacteria</taxon>
        <taxon>Bacillati</taxon>
        <taxon>Actinomycetota</taxon>
        <taxon>Actinomycetes</taxon>
        <taxon>Pseudonocardiales</taxon>
        <taxon>Pseudonocardiaceae</taxon>
        <taxon>Prauserella</taxon>
    </lineage>
</organism>
<feature type="transmembrane region" description="Helical" evidence="1">
    <location>
        <begin position="36"/>
        <end position="59"/>
    </location>
</feature>
<reference evidence="3 4" key="1">
    <citation type="submission" date="2018-03" db="EMBL/GenBank/DDBJ databases">
        <title>Genomic Encyclopedia of Type Strains, Phase III (KMG-III): the genomes of soil and plant-associated and newly described type strains.</title>
        <authorList>
            <person name="Whitman W."/>
        </authorList>
    </citation>
    <scope>NUCLEOTIDE SEQUENCE [LARGE SCALE GENOMIC DNA]</scope>
    <source>
        <strain evidence="3 4">CGMCC 4.7125</strain>
    </source>
</reference>
<dbReference type="InterPro" id="IPR016047">
    <property type="entry name" value="M23ase_b-sheet_dom"/>
</dbReference>
<name>A0A2T0M3D1_9PSEU</name>
<accession>A0A2T0M3D1</accession>
<evidence type="ECO:0000256" key="1">
    <source>
        <dbReference type="SAM" id="Phobius"/>
    </source>
</evidence>
<keyword evidence="4" id="KW-1185">Reference proteome</keyword>
<comment type="caution">
    <text evidence="3">The sequence shown here is derived from an EMBL/GenBank/DDBJ whole genome shotgun (WGS) entry which is preliminary data.</text>
</comment>
<dbReference type="CDD" id="cd12797">
    <property type="entry name" value="M23_peptidase"/>
    <property type="match status" value="1"/>
</dbReference>
<dbReference type="OrthoDB" id="9809488at2"/>
<proteinExistence type="predicted"/>
<dbReference type="GO" id="GO:0004222">
    <property type="term" value="F:metalloendopeptidase activity"/>
    <property type="evidence" value="ECO:0007669"/>
    <property type="project" value="TreeGrafter"/>
</dbReference>